<dbReference type="RefSeq" id="WP_012860796.1">
    <property type="nucleotide sequence ID" value="NC_013517.1"/>
</dbReference>
<dbReference type="PROSITE" id="PS51257">
    <property type="entry name" value="PROKAR_LIPOPROTEIN"/>
    <property type="match status" value="1"/>
</dbReference>
<evidence type="ECO:0008006" key="3">
    <source>
        <dbReference type="Google" id="ProtNLM"/>
    </source>
</evidence>
<evidence type="ECO:0000313" key="1">
    <source>
        <dbReference type="EMBL" id="ACZ08200.1"/>
    </source>
</evidence>
<keyword evidence="2" id="KW-1185">Reference proteome</keyword>
<reference evidence="1 2" key="2">
    <citation type="journal article" date="2010" name="Stand. Genomic Sci.">
        <title>Complete genome sequence of Sebaldella termitidis type strain (NCTC 11300).</title>
        <authorList>
            <person name="Harmon-Smith M."/>
            <person name="Celia L."/>
            <person name="Chertkov O."/>
            <person name="Lapidus A."/>
            <person name="Copeland A."/>
            <person name="Glavina Del Rio T."/>
            <person name="Nolan M."/>
            <person name="Lucas S."/>
            <person name="Tice H."/>
            <person name="Cheng J.F."/>
            <person name="Han C."/>
            <person name="Detter J.C."/>
            <person name="Bruce D."/>
            <person name="Goodwin L."/>
            <person name="Pitluck S."/>
            <person name="Pati A."/>
            <person name="Liolios K."/>
            <person name="Ivanova N."/>
            <person name="Mavromatis K."/>
            <person name="Mikhailova N."/>
            <person name="Chen A."/>
            <person name="Palaniappan K."/>
            <person name="Land M."/>
            <person name="Hauser L."/>
            <person name="Chang Y.J."/>
            <person name="Jeffries C.D."/>
            <person name="Brettin T."/>
            <person name="Goker M."/>
            <person name="Beck B."/>
            <person name="Bristow J."/>
            <person name="Eisen J.A."/>
            <person name="Markowitz V."/>
            <person name="Hugenholtz P."/>
            <person name="Kyrpides N.C."/>
            <person name="Klenk H.P."/>
            <person name="Chen F."/>
        </authorList>
    </citation>
    <scope>NUCLEOTIDE SEQUENCE [LARGE SCALE GENOMIC DNA]</scope>
    <source>
        <strain evidence="2">ATCC 33386 / NCTC 11300</strain>
    </source>
</reference>
<reference evidence="2" key="1">
    <citation type="submission" date="2009-09" db="EMBL/GenBank/DDBJ databases">
        <title>The complete chromosome of Sebaldella termitidis ATCC 33386.</title>
        <authorList>
            <consortium name="US DOE Joint Genome Institute (JGI-PGF)"/>
            <person name="Lucas S."/>
            <person name="Copeland A."/>
            <person name="Lapidus A."/>
            <person name="Glavina del Rio T."/>
            <person name="Dalin E."/>
            <person name="Tice H."/>
            <person name="Bruce D."/>
            <person name="Goodwin L."/>
            <person name="Pitluck S."/>
            <person name="Kyrpides N."/>
            <person name="Mavromatis K."/>
            <person name="Ivanova N."/>
            <person name="Mikhailova N."/>
            <person name="Sims D."/>
            <person name="Meincke L."/>
            <person name="Brettin T."/>
            <person name="Detter J.C."/>
            <person name="Han C."/>
            <person name="Larimer F."/>
            <person name="Land M."/>
            <person name="Hauser L."/>
            <person name="Markowitz V."/>
            <person name="Cheng J.F."/>
            <person name="Hugenholtz P."/>
            <person name="Woyke T."/>
            <person name="Wu D."/>
            <person name="Eisen J.A."/>
        </authorList>
    </citation>
    <scope>NUCLEOTIDE SEQUENCE [LARGE SCALE GENOMIC DNA]</scope>
    <source>
        <strain evidence="2">ATCC 33386 / NCTC 11300</strain>
    </source>
</reference>
<protein>
    <recommendedName>
        <fullName evidence="3">Lipoprotein</fullName>
    </recommendedName>
</protein>
<name>D1AHG6_SEBTE</name>
<dbReference type="EMBL" id="CP001739">
    <property type="protein sequence ID" value="ACZ08200.1"/>
    <property type="molecule type" value="Genomic_DNA"/>
</dbReference>
<dbReference type="Proteomes" id="UP000000845">
    <property type="component" value="Chromosome"/>
</dbReference>
<accession>D1AHG6</accession>
<dbReference type="AlphaFoldDB" id="D1AHG6"/>
<dbReference type="KEGG" id="str:Sterm_1335"/>
<organism evidence="1 2">
    <name type="scientific">Sebaldella termitidis (strain ATCC 33386 / NCTC 11300)</name>
    <dbReference type="NCBI Taxonomy" id="526218"/>
    <lineage>
        <taxon>Bacteria</taxon>
        <taxon>Fusobacteriati</taxon>
        <taxon>Fusobacteriota</taxon>
        <taxon>Fusobacteriia</taxon>
        <taxon>Fusobacteriales</taxon>
        <taxon>Leptotrichiaceae</taxon>
        <taxon>Sebaldella</taxon>
    </lineage>
</organism>
<proteinExistence type="predicted"/>
<gene>
    <name evidence="1" type="ordered locus">Sterm_1335</name>
</gene>
<evidence type="ECO:0000313" key="2">
    <source>
        <dbReference type="Proteomes" id="UP000000845"/>
    </source>
</evidence>
<dbReference type="HOGENOM" id="CLU_1389368_0_0_0"/>
<sequence>MKKLLLVVFVLFLGLFIVSCKKKDIVDPKNRIEETLEEEINEKQPKKVFESSFSIDDISNTVLDYNGTYGGKSLALKIKNISKGIEKVKLQSITVNGENQPIVISKGNNNVFEYPKDNSFVVLMPDNEKIILIKLFEKSKDNIRILEKEFDYPAMVTFVVEEKITGTEYLQEFIINEKGQVLYENLKIIKGKKSSY</sequence>